<dbReference type="AlphaFoldDB" id="A0A0J7HYI0"/>
<dbReference type="RefSeq" id="WP_048508352.1">
    <property type="nucleotide sequence ID" value="NZ_LFND01000007.1"/>
</dbReference>
<dbReference type="EMBL" id="LFND01000007">
    <property type="protein sequence ID" value="KMQ59298.1"/>
    <property type="molecule type" value="Genomic_DNA"/>
</dbReference>
<evidence type="ECO:0000313" key="2">
    <source>
        <dbReference type="Proteomes" id="UP000036261"/>
    </source>
</evidence>
<dbReference type="OrthoDB" id="1255866at2"/>
<organism evidence="1 2">
    <name type="scientific">Chryseobacterium angstadtii</name>
    <dbReference type="NCBI Taxonomy" id="558151"/>
    <lineage>
        <taxon>Bacteria</taxon>
        <taxon>Pseudomonadati</taxon>
        <taxon>Bacteroidota</taxon>
        <taxon>Flavobacteriia</taxon>
        <taxon>Flavobacteriales</taxon>
        <taxon>Weeksellaceae</taxon>
        <taxon>Chryseobacterium group</taxon>
        <taxon>Chryseobacterium</taxon>
    </lineage>
</organism>
<protein>
    <submittedName>
        <fullName evidence="1">Uncharacterized protein</fullName>
    </submittedName>
</protein>
<evidence type="ECO:0000313" key="1">
    <source>
        <dbReference type="EMBL" id="KMQ59298.1"/>
    </source>
</evidence>
<dbReference type="PATRIC" id="fig|558151.6.peg.4085"/>
<dbReference type="Proteomes" id="UP000036261">
    <property type="component" value="Unassembled WGS sequence"/>
</dbReference>
<keyword evidence="2" id="KW-1185">Reference proteome</keyword>
<comment type="caution">
    <text evidence="1">The sequence shown here is derived from an EMBL/GenBank/DDBJ whole genome shotgun (WGS) entry which is preliminary data.</text>
</comment>
<reference evidence="1 2" key="1">
    <citation type="journal article" date="2013" name="Int. J. Syst. Evol. Microbiol.">
        <title>Chryseobacterium angstadtii sp. nov., isolated from a newt tank.</title>
        <authorList>
            <person name="Kirk K.E."/>
            <person name="Hoffman J.A."/>
            <person name="Smith K.A."/>
            <person name="Strahan B.L."/>
            <person name="Failor K.C."/>
            <person name="Krebs J.E."/>
            <person name="Gale A.N."/>
            <person name="Do T.D."/>
            <person name="Sontag T.C."/>
            <person name="Batties A.M."/>
            <person name="Mistiszyn K."/>
            <person name="Newman J.D."/>
        </authorList>
    </citation>
    <scope>NUCLEOTIDE SEQUENCE [LARGE SCALE GENOMIC DNA]</scope>
    <source>
        <strain evidence="1 2">KM</strain>
    </source>
</reference>
<proteinExistence type="predicted"/>
<accession>A0A0J7HYI0</accession>
<name>A0A0J7HYI0_9FLAO</name>
<gene>
    <name evidence="1" type="ORF">ACM46_19395</name>
</gene>
<sequence length="163" mass="18455">MKNAISFFIVPLFLLLSFQKNSRLESSGEEIPGAEARAEGKILYLFFKADKGESGKEIIVLQEKKIAEGRLKSNPVFDRGDLEAGDFIVILTDSGGKEIMKQLVKNPLHPEMEVYEKEGISRKKIPLENTEFSVRTVYSEQIRMVKIEKVTESGTELLFTQKL</sequence>